<protein>
    <recommendedName>
        <fullName evidence="4">PNPLA domain-containing protein</fullName>
    </recommendedName>
</protein>
<feature type="transmembrane region" description="Helical" evidence="1">
    <location>
        <begin position="322"/>
        <end position="341"/>
    </location>
</feature>
<proteinExistence type="predicted"/>
<keyword evidence="1" id="KW-1133">Transmembrane helix</keyword>
<accession>F4L299</accession>
<feature type="transmembrane region" description="Helical" evidence="1">
    <location>
        <begin position="413"/>
        <end position="431"/>
    </location>
</feature>
<dbReference type="AlphaFoldDB" id="F4L299"/>
<dbReference type="eggNOG" id="COG1752">
    <property type="taxonomic scope" value="Bacteria"/>
</dbReference>
<organism evidence="2 3">
    <name type="scientific">Haliscomenobacter hydrossis (strain ATCC 27775 / DSM 1100 / LMG 10767 / O)</name>
    <dbReference type="NCBI Taxonomy" id="760192"/>
    <lineage>
        <taxon>Bacteria</taxon>
        <taxon>Pseudomonadati</taxon>
        <taxon>Bacteroidota</taxon>
        <taxon>Saprospiria</taxon>
        <taxon>Saprospirales</taxon>
        <taxon>Haliscomenobacteraceae</taxon>
        <taxon>Haliscomenobacter</taxon>
    </lineage>
</organism>
<evidence type="ECO:0000313" key="2">
    <source>
        <dbReference type="EMBL" id="AEE52852.1"/>
    </source>
</evidence>
<dbReference type="STRING" id="760192.Halhy_5024"/>
<dbReference type="Proteomes" id="UP000008461">
    <property type="component" value="Chromosome"/>
</dbReference>
<feature type="transmembrane region" description="Helical" evidence="1">
    <location>
        <begin position="45"/>
        <end position="72"/>
    </location>
</feature>
<sequence>MPESIISLLGLAATTFLIYFIFINLRHGSKATKPEIRINHATTALPVVISVFFALLQGWYLILIQMLIAYLLIFTSLGHDIMALLLNNPAWYVAWLSGVMLLIFALTIWLIPWHLLDVGTYRDLRRNRAYLVVLRFLGFYTFVVFLLSIYALDQGWENFPGGLFWACLGLTFVVYWLLEISIDESYIAQTLYWLLCLAAVLYVEISFPNLHYGWFKWVTIFWAFFFWTITGPAPGFRKKKENELAALDVALDKKRGTVWGFFLRWIKQFQSIQTWLGLRIGQIAVELDTKINLQSTIKDEAKDLARNPKERLNAYRFYGNRFSYRVLFVTTLVLAFLGIYLPNLEPISPIVFVYTGMGFLLILVDYMYYTGRRVVAFAANPPKEAEQNYSFFQKLFLKINWPNSAKLFCGYRLNLYAYVFWVIAVFVLFFVSNSHTAQYNLLEKKPRPERLSFHQYLDQWTEARRDSLENPAIKSYSVFIFSGEGGGSRAGYWSASCLLGLDSLLELDLKQHTLAISAVSGSSPGTVAALAWWERGSGLDYRAYCTEIYQHNFISSGLAGNVFGATLRKFLRFFYFKNRNIRLCEEEGAAIERALNGGKTPGRSVLSSLYAKDQFAWSSFSGLYQGQNQRWRTDLPLFFSNSTHVQTGRRVLINPVINLSAEQRFINVIDLYKRMEDSTKQELALVHAANLSELFPFMSASAHIPKLGNYGDASYCENYGLKTAFEIYQACQDWKNNKAQDPLAAKCNFYVVALMNTHPTYSANSPNLPMEKSVPSETLAPLIAIGNVVLSNNPFSTREEIKSVLPGHAYHEMILNRSNLPLTRVLTKKNMRTMDSIRTRELKGFQVWYGMSQGR</sequence>
<dbReference type="RefSeq" id="WP_013767387.1">
    <property type="nucleotide sequence ID" value="NC_015510.1"/>
</dbReference>
<feature type="transmembrane region" description="Helical" evidence="1">
    <location>
        <begin position="214"/>
        <end position="233"/>
    </location>
</feature>
<evidence type="ECO:0000313" key="3">
    <source>
        <dbReference type="Proteomes" id="UP000008461"/>
    </source>
</evidence>
<feature type="transmembrane region" description="Helical" evidence="1">
    <location>
        <begin position="190"/>
        <end position="208"/>
    </location>
</feature>
<keyword evidence="1" id="KW-0472">Membrane</keyword>
<feature type="transmembrane region" description="Helical" evidence="1">
    <location>
        <begin position="132"/>
        <end position="152"/>
    </location>
</feature>
<evidence type="ECO:0008006" key="4">
    <source>
        <dbReference type="Google" id="ProtNLM"/>
    </source>
</evidence>
<feature type="transmembrane region" description="Helical" evidence="1">
    <location>
        <begin position="158"/>
        <end position="178"/>
    </location>
</feature>
<feature type="transmembrane region" description="Helical" evidence="1">
    <location>
        <begin position="6"/>
        <end position="25"/>
    </location>
</feature>
<reference evidence="2 3" key="1">
    <citation type="journal article" date="2011" name="Stand. Genomic Sci.">
        <title>Complete genome sequence of Haliscomenobacter hydrossis type strain (O).</title>
        <authorList>
            <consortium name="US DOE Joint Genome Institute (JGI-PGF)"/>
            <person name="Daligault H."/>
            <person name="Lapidus A."/>
            <person name="Zeytun A."/>
            <person name="Nolan M."/>
            <person name="Lucas S."/>
            <person name="Del Rio T.G."/>
            <person name="Tice H."/>
            <person name="Cheng J.F."/>
            <person name="Tapia R."/>
            <person name="Han C."/>
            <person name="Goodwin L."/>
            <person name="Pitluck S."/>
            <person name="Liolios K."/>
            <person name="Pagani I."/>
            <person name="Ivanova N."/>
            <person name="Huntemann M."/>
            <person name="Mavromatis K."/>
            <person name="Mikhailova N."/>
            <person name="Pati A."/>
            <person name="Chen A."/>
            <person name="Palaniappan K."/>
            <person name="Land M."/>
            <person name="Hauser L."/>
            <person name="Brambilla E.M."/>
            <person name="Rohde M."/>
            <person name="Verbarg S."/>
            <person name="Goker M."/>
            <person name="Bristow J."/>
            <person name="Eisen J.A."/>
            <person name="Markowitz V."/>
            <person name="Hugenholtz P."/>
            <person name="Kyrpides N.C."/>
            <person name="Klenk H.P."/>
            <person name="Woyke T."/>
        </authorList>
    </citation>
    <scope>NUCLEOTIDE SEQUENCE [LARGE SCALE GENOMIC DNA]</scope>
    <source>
        <strain evidence="3">ATCC 27775 / DSM 1100 / LMG 10767 / O</strain>
    </source>
</reference>
<keyword evidence="3" id="KW-1185">Reference proteome</keyword>
<dbReference type="EMBL" id="CP002691">
    <property type="protein sequence ID" value="AEE52852.1"/>
    <property type="molecule type" value="Genomic_DNA"/>
</dbReference>
<dbReference type="KEGG" id="hhy:Halhy_5024"/>
<dbReference type="HOGENOM" id="CLU_333941_0_0_10"/>
<keyword evidence="1" id="KW-0812">Transmembrane</keyword>
<gene>
    <name evidence="2" type="ordered locus">Halhy_5024</name>
</gene>
<feature type="transmembrane region" description="Helical" evidence="1">
    <location>
        <begin position="92"/>
        <end position="111"/>
    </location>
</feature>
<reference key="2">
    <citation type="submission" date="2011-04" db="EMBL/GenBank/DDBJ databases">
        <title>Complete sequence of chromosome of Haliscomenobacter hydrossis DSM 1100.</title>
        <authorList>
            <consortium name="US DOE Joint Genome Institute (JGI-PGF)"/>
            <person name="Lucas S."/>
            <person name="Han J."/>
            <person name="Lapidus A."/>
            <person name="Bruce D."/>
            <person name="Goodwin L."/>
            <person name="Pitluck S."/>
            <person name="Peters L."/>
            <person name="Kyrpides N."/>
            <person name="Mavromatis K."/>
            <person name="Ivanova N."/>
            <person name="Ovchinnikova G."/>
            <person name="Pagani I."/>
            <person name="Daligault H."/>
            <person name="Detter J.C."/>
            <person name="Han C."/>
            <person name="Land M."/>
            <person name="Hauser L."/>
            <person name="Markowitz V."/>
            <person name="Cheng J.-F."/>
            <person name="Hugenholtz P."/>
            <person name="Woyke T."/>
            <person name="Wu D."/>
            <person name="Verbarg S."/>
            <person name="Frueling A."/>
            <person name="Brambilla E."/>
            <person name="Klenk H.-P."/>
            <person name="Eisen J.A."/>
        </authorList>
    </citation>
    <scope>NUCLEOTIDE SEQUENCE</scope>
    <source>
        <strain>DSM 1100</strain>
    </source>
</reference>
<feature type="transmembrane region" description="Helical" evidence="1">
    <location>
        <begin position="347"/>
        <end position="368"/>
    </location>
</feature>
<evidence type="ECO:0000256" key="1">
    <source>
        <dbReference type="SAM" id="Phobius"/>
    </source>
</evidence>
<name>F4L299_HALH1</name>
<dbReference type="OrthoDB" id="1488930at2"/>